<keyword evidence="2 9" id="KW-0378">Hydrolase</keyword>
<comment type="function">
    <text evidence="9">RNA helicase.</text>
</comment>
<comment type="domain">
    <text evidence="9">The Q motif is unique to and characteristic of the DEAD box family of RNA helicases and controls ATP binding and hydrolysis.</text>
</comment>
<evidence type="ECO:0000256" key="2">
    <source>
        <dbReference type="ARBA" id="ARBA00022801"/>
    </source>
</evidence>
<feature type="short sequence motif" description="Q motif" evidence="8">
    <location>
        <begin position="77"/>
        <end position="105"/>
    </location>
</feature>
<dbReference type="InterPro" id="IPR011545">
    <property type="entry name" value="DEAD/DEAH_box_helicase_dom"/>
</dbReference>
<dbReference type="PROSITE" id="PS51192">
    <property type="entry name" value="HELICASE_ATP_BIND_1"/>
    <property type="match status" value="1"/>
</dbReference>
<dbReference type="Gene3D" id="3.40.50.300">
    <property type="entry name" value="P-loop containing nucleotide triphosphate hydrolases"/>
    <property type="match status" value="2"/>
</dbReference>
<dbReference type="SUPFAM" id="SSF52540">
    <property type="entry name" value="P-loop containing nucleoside triphosphate hydrolases"/>
    <property type="match status" value="1"/>
</dbReference>
<evidence type="ECO:0000256" key="3">
    <source>
        <dbReference type="ARBA" id="ARBA00022806"/>
    </source>
</evidence>
<dbReference type="InterPro" id="IPR014001">
    <property type="entry name" value="Helicase_ATP-bd"/>
</dbReference>
<feature type="compositionally biased region" description="Acidic residues" evidence="10">
    <location>
        <begin position="725"/>
        <end position="742"/>
    </location>
</feature>
<name>A0A6B0VFA3_IXORI</name>
<dbReference type="GO" id="GO:0003724">
    <property type="term" value="F:RNA helicase activity"/>
    <property type="evidence" value="ECO:0007669"/>
    <property type="project" value="UniProtKB-EC"/>
</dbReference>
<feature type="region of interest" description="Disordered" evidence="10">
    <location>
        <begin position="531"/>
        <end position="560"/>
    </location>
</feature>
<dbReference type="GO" id="GO:0016787">
    <property type="term" value="F:hydrolase activity"/>
    <property type="evidence" value="ECO:0007669"/>
    <property type="project" value="UniProtKB-KW"/>
</dbReference>
<comment type="similarity">
    <text evidence="6">Belongs to the DEAD box helicase family. DDX10/DBP4 subfamily.</text>
</comment>
<dbReference type="EMBL" id="GIFC01018609">
    <property type="protein sequence ID" value="MXV00693.1"/>
    <property type="molecule type" value="Transcribed_RNA"/>
</dbReference>
<feature type="region of interest" description="Disordered" evidence="10">
    <location>
        <begin position="1"/>
        <end position="54"/>
    </location>
</feature>
<dbReference type="PROSITE" id="PS51194">
    <property type="entry name" value="HELICASE_CTER"/>
    <property type="match status" value="1"/>
</dbReference>
<dbReference type="PROSITE" id="PS00039">
    <property type="entry name" value="DEAD_ATP_HELICASE"/>
    <property type="match status" value="1"/>
</dbReference>
<evidence type="ECO:0000256" key="9">
    <source>
        <dbReference type="RuleBase" id="RU365068"/>
    </source>
</evidence>
<feature type="compositionally biased region" description="Basic and acidic residues" evidence="10">
    <location>
        <begin position="685"/>
        <end position="698"/>
    </location>
</feature>
<feature type="compositionally biased region" description="Basic and acidic residues" evidence="10">
    <location>
        <begin position="744"/>
        <end position="761"/>
    </location>
</feature>
<dbReference type="PROSITE" id="PS51195">
    <property type="entry name" value="Q_MOTIF"/>
    <property type="match status" value="1"/>
</dbReference>
<dbReference type="InterPro" id="IPR027417">
    <property type="entry name" value="P-loop_NTPase"/>
</dbReference>
<evidence type="ECO:0000313" key="14">
    <source>
        <dbReference type="EMBL" id="MXV00693.1"/>
    </source>
</evidence>
<evidence type="ECO:0000256" key="4">
    <source>
        <dbReference type="ARBA" id="ARBA00022840"/>
    </source>
</evidence>
<feature type="compositionally biased region" description="Basic and acidic residues" evidence="10">
    <location>
        <begin position="29"/>
        <end position="45"/>
    </location>
</feature>
<dbReference type="Pfam" id="PF13959">
    <property type="entry name" value="CTE_SPB4"/>
    <property type="match status" value="1"/>
</dbReference>
<evidence type="ECO:0000259" key="12">
    <source>
        <dbReference type="PROSITE" id="PS51194"/>
    </source>
</evidence>
<evidence type="ECO:0000256" key="8">
    <source>
        <dbReference type="PROSITE-ProRule" id="PRU00552"/>
    </source>
</evidence>
<feature type="domain" description="DEAD-box RNA helicase Q" evidence="13">
    <location>
        <begin position="77"/>
        <end position="105"/>
    </location>
</feature>
<dbReference type="InterPro" id="IPR025313">
    <property type="entry name" value="SPB4-like_CTE"/>
</dbReference>
<keyword evidence="3 9" id="KW-0347">Helicase</keyword>
<evidence type="ECO:0000256" key="6">
    <source>
        <dbReference type="ARBA" id="ARBA00038084"/>
    </source>
</evidence>
<accession>A0A6B0VFA3</accession>
<keyword evidence="5 9" id="KW-0694">RNA-binding</keyword>
<dbReference type="InterPro" id="IPR014014">
    <property type="entry name" value="RNA_helicase_DEAD_Q_motif"/>
</dbReference>
<feature type="compositionally biased region" description="Basic and acidic residues" evidence="10">
    <location>
        <begin position="8"/>
        <end position="17"/>
    </location>
</feature>
<feature type="compositionally biased region" description="Acidic residues" evidence="10">
    <location>
        <begin position="798"/>
        <end position="810"/>
    </location>
</feature>
<dbReference type="CDD" id="cd17941">
    <property type="entry name" value="DEADc_DDX10"/>
    <property type="match status" value="1"/>
</dbReference>
<feature type="compositionally biased region" description="Basic and acidic residues" evidence="10">
    <location>
        <begin position="531"/>
        <end position="542"/>
    </location>
</feature>
<dbReference type="EC" id="3.6.4.13" evidence="9"/>
<evidence type="ECO:0000256" key="1">
    <source>
        <dbReference type="ARBA" id="ARBA00022741"/>
    </source>
</evidence>
<dbReference type="SMART" id="SM01178">
    <property type="entry name" value="DUF4217"/>
    <property type="match status" value="1"/>
</dbReference>
<keyword evidence="4 9" id="KW-0067">ATP-binding</keyword>
<dbReference type="GO" id="GO:0005524">
    <property type="term" value="F:ATP binding"/>
    <property type="evidence" value="ECO:0007669"/>
    <property type="project" value="UniProtKB-UniRule"/>
</dbReference>
<feature type="region of interest" description="Disordered" evidence="10">
    <location>
        <begin position="685"/>
        <end position="814"/>
    </location>
</feature>
<dbReference type="GO" id="GO:0003723">
    <property type="term" value="F:RNA binding"/>
    <property type="evidence" value="ECO:0007669"/>
    <property type="project" value="UniProtKB-UniRule"/>
</dbReference>
<protein>
    <recommendedName>
        <fullName evidence="9">ATP-dependent RNA helicase</fullName>
        <ecNumber evidence="9">3.6.4.13</ecNumber>
    </recommendedName>
</protein>
<dbReference type="FunFam" id="3.40.50.300:FF:001089">
    <property type="entry name" value="RNA helicase"/>
    <property type="match status" value="1"/>
</dbReference>
<evidence type="ECO:0000256" key="10">
    <source>
        <dbReference type="SAM" id="MobiDB-lite"/>
    </source>
</evidence>
<dbReference type="CDD" id="cd18787">
    <property type="entry name" value="SF2_C_DEAD"/>
    <property type="match status" value="1"/>
</dbReference>
<feature type="domain" description="Helicase ATP-binding" evidence="11">
    <location>
        <begin position="108"/>
        <end position="282"/>
    </location>
</feature>
<dbReference type="InterPro" id="IPR001650">
    <property type="entry name" value="Helicase_C-like"/>
</dbReference>
<proteinExistence type="inferred from homology"/>
<dbReference type="SMART" id="SM00487">
    <property type="entry name" value="DEXDc"/>
    <property type="match status" value="1"/>
</dbReference>
<feature type="domain" description="Helicase C-terminal" evidence="12">
    <location>
        <begin position="308"/>
        <end position="463"/>
    </location>
</feature>
<keyword evidence="1 9" id="KW-0547">Nucleotide-binding</keyword>
<dbReference type="InterPro" id="IPR000629">
    <property type="entry name" value="RNA-helicase_DEAD-box_CS"/>
</dbReference>
<dbReference type="AlphaFoldDB" id="A0A6B0VFA3"/>
<organism evidence="14">
    <name type="scientific">Ixodes ricinus</name>
    <name type="common">Common tick</name>
    <name type="synonym">Acarus ricinus</name>
    <dbReference type="NCBI Taxonomy" id="34613"/>
    <lineage>
        <taxon>Eukaryota</taxon>
        <taxon>Metazoa</taxon>
        <taxon>Ecdysozoa</taxon>
        <taxon>Arthropoda</taxon>
        <taxon>Chelicerata</taxon>
        <taxon>Arachnida</taxon>
        <taxon>Acari</taxon>
        <taxon>Parasitiformes</taxon>
        <taxon>Ixodida</taxon>
        <taxon>Ixodoidea</taxon>
        <taxon>Ixodidae</taxon>
        <taxon>Ixodinae</taxon>
        <taxon>Ixodes</taxon>
    </lineage>
</organism>
<sequence length="832" mass="94156">MAASTSNMDRRADERGGGKRAGFRKKWNKDRPGKFDNRGSKESMKLYRKRQTQGLTEKEEIERLKEAYDTFDVNTANTFKDFPLSTKTQLGLKNAGFVTPTEIQKESIGLALKGLDILGAAKTGSGKTLAFVIPVLEKLYREMWSRYYGLGALIITPVRELAYQIFEVLKKVGVHHDFSAGLVIGGKDLKFERKRMDSCNIVICTPGRLLQHMDENPLFDATQLQILVLDEADRILDMGFQQSVNAILENLPVERQTLLFSATQTKSVKDLARLSLKSPVYVSVHENAKFTTPEALVQSYTVCDLHNKLNLLWSFIRSHLKQKILVFLSSCKQVKYVYRAFCRMRPGMTILELHGNMYQMKRMAVYDEFCRKQSAVLIATDIAARGLDFPAVNWVIQLDCPEDVNTYIHRAGRTARFEKGGEALLVLLPSEESMAEQLTARKIPINKILVNPRKFVNVQRKMEALCARDVSLKESAQRCFTAYLKSTFLMKDKSLFDVKKLDLEAFARSLGLAVAPRVRFLQKHLKQVQAKEERDKVARRGDASQPCHSTATEDRLGGASLPPWQGLDTKAFQFHTQDDSEDSDLEDIFTVKQRITYDSEDNAEAELPADEERKKKKPLTKAAVAKKILRKKLVANTKVAFDEEGKVIEEGVNIQKADTIKELLKEEKTPCGIDLEISKKILQEEDKFDKQRDRERVKAMHRAKRLKLRQERKQEQGEVTLDAESGNEEEKEVEGSEEEQSNNEESHSGSKCDGEESHSGSEDANTDEELLPQASRSKRPLGDSDSKVASKKRRVSEETSDEESKEDDLAPLDTGLDLLGDEALALHMLSHK</sequence>
<evidence type="ECO:0000256" key="5">
    <source>
        <dbReference type="ARBA" id="ARBA00022884"/>
    </source>
</evidence>
<evidence type="ECO:0000259" key="11">
    <source>
        <dbReference type="PROSITE" id="PS51192"/>
    </source>
</evidence>
<dbReference type="Pfam" id="PF00271">
    <property type="entry name" value="Helicase_C"/>
    <property type="match status" value="1"/>
</dbReference>
<evidence type="ECO:0000256" key="7">
    <source>
        <dbReference type="ARBA" id="ARBA00047984"/>
    </source>
</evidence>
<dbReference type="Pfam" id="PF00270">
    <property type="entry name" value="DEAD"/>
    <property type="match status" value="1"/>
</dbReference>
<dbReference type="SMART" id="SM00490">
    <property type="entry name" value="HELICc"/>
    <property type="match status" value="1"/>
</dbReference>
<comment type="catalytic activity">
    <reaction evidence="7 9">
        <text>ATP + H2O = ADP + phosphate + H(+)</text>
        <dbReference type="Rhea" id="RHEA:13065"/>
        <dbReference type="ChEBI" id="CHEBI:15377"/>
        <dbReference type="ChEBI" id="CHEBI:15378"/>
        <dbReference type="ChEBI" id="CHEBI:30616"/>
        <dbReference type="ChEBI" id="CHEBI:43474"/>
        <dbReference type="ChEBI" id="CHEBI:456216"/>
        <dbReference type="EC" id="3.6.4.13"/>
    </reaction>
</comment>
<dbReference type="PANTHER" id="PTHR24031">
    <property type="entry name" value="RNA HELICASE"/>
    <property type="match status" value="1"/>
</dbReference>
<evidence type="ECO:0000259" key="13">
    <source>
        <dbReference type="PROSITE" id="PS51195"/>
    </source>
</evidence>
<reference evidence="14" key="1">
    <citation type="submission" date="2019-12" db="EMBL/GenBank/DDBJ databases">
        <title>An insight into the sialome of adult female Ixodes ricinus ticks feeding for 6 days.</title>
        <authorList>
            <person name="Perner J."/>
            <person name="Ribeiro J.M.C."/>
        </authorList>
    </citation>
    <scope>NUCLEOTIDE SEQUENCE</scope>
    <source>
        <strain evidence="14">Semi-engorged</strain>
        <tissue evidence="14">Salivary glands</tissue>
    </source>
</reference>